<organism evidence="2 3">
    <name type="scientific">Reticulomyxa filosa</name>
    <dbReference type="NCBI Taxonomy" id="46433"/>
    <lineage>
        <taxon>Eukaryota</taxon>
        <taxon>Sar</taxon>
        <taxon>Rhizaria</taxon>
        <taxon>Retaria</taxon>
        <taxon>Foraminifera</taxon>
        <taxon>Monothalamids</taxon>
        <taxon>Reticulomyxidae</taxon>
        <taxon>Reticulomyxa</taxon>
    </lineage>
</organism>
<evidence type="ECO:0000313" key="3">
    <source>
        <dbReference type="Proteomes" id="UP000023152"/>
    </source>
</evidence>
<dbReference type="Gene3D" id="1.25.10.10">
    <property type="entry name" value="Leucine-rich Repeat Variant"/>
    <property type="match status" value="1"/>
</dbReference>
<accession>X6NTN2</accession>
<keyword evidence="3" id="KW-1185">Reference proteome</keyword>
<dbReference type="InterPro" id="IPR011989">
    <property type="entry name" value="ARM-like"/>
</dbReference>
<reference evidence="2 3" key="1">
    <citation type="journal article" date="2013" name="Curr. Biol.">
        <title>The Genome of the Foraminiferan Reticulomyxa filosa.</title>
        <authorList>
            <person name="Glockner G."/>
            <person name="Hulsmann N."/>
            <person name="Schleicher M."/>
            <person name="Noegel A.A."/>
            <person name="Eichinger L."/>
            <person name="Gallinger C."/>
            <person name="Pawlowski J."/>
            <person name="Sierra R."/>
            <person name="Euteneuer U."/>
            <person name="Pillet L."/>
            <person name="Moustafa A."/>
            <person name="Platzer M."/>
            <person name="Groth M."/>
            <person name="Szafranski K."/>
            <person name="Schliwa M."/>
        </authorList>
    </citation>
    <scope>NUCLEOTIDE SEQUENCE [LARGE SCALE GENOMIC DNA]</scope>
</reference>
<dbReference type="Proteomes" id="UP000023152">
    <property type="component" value="Unassembled WGS sequence"/>
</dbReference>
<dbReference type="InterPro" id="IPR016024">
    <property type="entry name" value="ARM-type_fold"/>
</dbReference>
<dbReference type="EMBL" id="ASPP01006540">
    <property type="protein sequence ID" value="ETO28657.1"/>
    <property type="molecule type" value="Genomic_DNA"/>
</dbReference>
<gene>
    <name evidence="2" type="ORF">RFI_08473</name>
</gene>
<evidence type="ECO:0000313" key="2">
    <source>
        <dbReference type="EMBL" id="ETO28657.1"/>
    </source>
</evidence>
<sequence>MYTHIWGGGKKKKGIRLLLTILSRYNKADDLCVHCFNTLISCMHSDKNDETNNQVRKLICDCNGDKICVLTLQQRKCQTALDEVIIISALTCIANMASVSDNIGRLLEVHAVTDIMSVINDNLHQGEVVKCACVALCNLSSDRKASWTMWHQYNVYVLLMKIVDEYVKLYCEKKKTHKHKKRTNKEDEREPKNPSSTTNHPDIPKATIMSIQQYALGCIGNMMRDTSNVIPFMANQMYKHIYNVMQCCADGRELMKTCLKLLNILITSMHTSRPKSDGVTLKQTLPQGKQQLRVVHNAKRSGVFLLKNK</sequence>
<comment type="caution">
    <text evidence="2">The sequence shown here is derived from an EMBL/GenBank/DDBJ whole genome shotgun (WGS) entry which is preliminary data.</text>
</comment>
<feature type="region of interest" description="Disordered" evidence="1">
    <location>
        <begin position="178"/>
        <end position="203"/>
    </location>
</feature>
<name>X6NTN2_RETFI</name>
<dbReference type="SUPFAM" id="SSF48371">
    <property type="entry name" value="ARM repeat"/>
    <property type="match status" value="1"/>
</dbReference>
<proteinExistence type="predicted"/>
<protein>
    <submittedName>
        <fullName evidence="2">Uncharacterized protein</fullName>
    </submittedName>
</protein>
<dbReference type="AlphaFoldDB" id="X6NTN2"/>
<evidence type="ECO:0000256" key="1">
    <source>
        <dbReference type="SAM" id="MobiDB-lite"/>
    </source>
</evidence>